<feature type="transmembrane region" description="Helical" evidence="1">
    <location>
        <begin position="135"/>
        <end position="155"/>
    </location>
</feature>
<dbReference type="Proteomes" id="UP000242715">
    <property type="component" value="Unassembled WGS sequence"/>
</dbReference>
<dbReference type="AlphaFoldDB" id="A0A2Z6MM21"/>
<feature type="transmembrane region" description="Helical" evidence="1">
    <location>
        <begin position="230"/>
        <end position="252"/>
    </location>
</feature>
<dbReference type="InterPro" id="IPR008537">
    <property type="entry name" value="DUF819"/>
</dbReference>
<reference evidence="3" key="1">
    <citation type="journal article" date="2017" name="Front. Plant Sci.">
        <title>Climate Clever Clovers: New Paradigm to Reduce the Environmental Footprint of Ruminants by Breeding Low Methanogenic Forages Utilizing Haplotype Variation.</title>
        <authorList>
            <person name="Kaur P."/>
            <person name="Appels R."/>
            <person name="Bayer P.E."/>
            <person name="Keeble-Gagnere G."/>
            <person name="Wang J."/>
            <person name="Hirakawa H."/>
            <person name="Shirasawa K."/>
            <person name="Vercoe P."/>
            <person name="Stefanova K."/>
            <person name="Durmic Z."/>
            <person name="Nichols P."/>
            <person name="Revell C."/>
            <person name="Isobe S.N."/>
            <person name="Edwards D."/>
            <person name="Erskine W."/>
        </authorList>
    </citation>
    <scope>NUCLEOTIDE SEQUENCE [LARGE SCALE GENOMIC DNA]</scope>
    <source>
        <strain evidence="3">cv. Daliak</strain>
    </source>
</reference>
<keyword evidence="1" id="KW-0812">Transmembrane</keyword>
<protein>
    <recommendedName>
        <fullName evidence="4">DUF819 domain-containing protein</fullName>
    </recommendedName>
</protein>
<dbReference type="PANTHER" id="PTHR34289">
    <property type="entry name" value="PROTEIN, PUTATIVE (DUF819)-RELATED"/>
    <property type="match status" value="1"/>
</dbReference>
<name>A0A2Z6MM21_TRISU</name>
<dbReference type="EMBL" id="DF973293">
    <property type="protein sequence ID" value="GAU24620.1"/>
    <property type="molecule type" value="Genomic_DNA"/>
</dbReference>
<dbReference type="Pfam" id="PF05684">
    <property type="entry name" value="DUF819"/>
    <property type="match status" value="2"/>
</dbReference>
<dbReference type="OrthoDB" id="45797at2759"/>
<feature type="transmembrane region" description="Helical" evidence="1">
    <location>
        <begin position="310"/>
        <end position="329"/>
    </location>
</feature>
<organism evidence="2 3">
    <name type="scientific">Trifolium subterraneum</name>
    <name type="common">Subterranean clover</name>
    <dbReference type="NCBI Taxonomy" id="3900"/>
    <lineage>
        <taxon>Eukaryota</taxon>
        <taxon>Viridiplantae</taxon>
        <taxon>Streptophyta</taxon>
        <taxon>Embryophyta</taxon>
        <taxon>Tracheophyta</taxon>
        <taxon>Spermatophyta</taxon>
        <taxon>Magnoliopsida</taxon>
        <taxon>eudicotyledons</taxon>
        <taxon>Gunneridae</taxon>
        <taxon>Pentapetalae</taxon>
        <taxon>rosids</taxon>
        <taxon>fabids</taxon>
        <taxon>Fabales</taxon>
        <taxon>Fabaceae</taxon>
        <taxon>Papilionoideae</taxon>
        <taxon>50 kb inversion clade</taxon>
        <taxon>NPAAA clade</taxon>
        <taxon>Hologalegina</taxon>
        <taxon>IRL clade</taxon>
        <taxon>Trifolieae</taxon>
        <taxon>Trifolium</taxon>
    </lineage>
</organism>
<feature type="transmembrane region" description="Helical" evidence="1">
    <location>
        <begin position="167"/>
        <end position="189"/>
    </location>
</feature>
<evidence type="ECO:0000313" key="2">
    <source>
        <dbReference type="EMBL" id="GAU24620.1"/>
    </source>
</evidence>
<evidence type="ECO:0008006" key="4">
    <source>
        <dbReference type="Google" id="ProtNLM"/>
    </source>
</evidence>
<feature type="transmembrane region" description="Helical" evidence="1">
    <location>
        <begin position="335"/>
        <end position="355"/>
    </location>
</feature>
<accession>A0A2Z6MM21</accession>
<sequence>MAILKPPPVTVLSPSNPIKSRHVSLSHSLRTTFSNNLNSCHPKLLLQSQTSITTSYPSKESRLCRSVVAVKSQLRYPIISPDDHWGVWSTIFSIGAFGLWSEKTKIGSMVSAALVSTLVGLAASNLGILPHDAPAYSIVLEFLLPLTIPLLLFGANLHEVVRSTGSLLLAFLLGSVATVIGTLVAFLLVPMRSLGPDNWKIAAALMGSYIGGSVNYVAISEALGLSASVLAAGVAADNVICAVYFMVLFALASKIPAETAPPTTDNAMHMKSENQGNMPVLQTATAVATSFLICRAATYFTKQYGIQGGTLPGVTAIIVILATFLPKLISPLIPAGHTVALVLMQVFFVVVGASGSKLFKLDLKLSLLASNANIGGPTTACGMAKAKGWESLVVPGILT</sequence>
<proteinExistence type="predicted"/>
<evidence type="ECO:0000256" key="1">
    <source>
        <dbReference type="SAM" id="Phobius"/>
    </source>
</evidence>
<evidence type="ECO:0000313" key="3">
    <source>
        <dbReference type="Proteomes" id="UP000242715"/>
    </source>
</evidence>
<keyword evidence="3" id="KW-1185">Reference proteome</keyword>
<dbReference type="PANTHER" id="PTHR34289:SF5">
    <property type="entry name" value="KERATIN-ASSOCIATED PROTEIN (DUF819)"/>
    <property type="match status" value="1"/>
</dbReference>
<keyword evidence="1" id="KW-0472">Membrane</keyword>
<feature type="transmembrane region" description="Helical" evidence="1">
    <location>
        <begin position="201"/>
        <end position="218"/>
    </location>
</feature>
<keyword evidence="1" id="KW-1133">Transmembrane helix</keyword>
<gene>
    <name evidence="2" type="ORF">TSUD_289830</name>
</gene>
<feature type="transmembrane region" description="Helical" evidence="1">
    <location>
        <begin position="108"/>
        <end position="129"/>
    </location>
</feature>
<feature type="non-terminal residue" evidence="2">
    <location>
        <position position="399"/>
    </location>
</feature>